<dbReference type="InterPro" id="IPR036236">
    <property type="entry name" value="Znf_C2H2_sf"/>
</dbReference>
<dbReference type="FunFam" id="3.30.160.60:FF:001443">
    <property type="entry name" value="Zinc finger protein 668"/>
    <property type="match status" value="1"/>
</dbReference>
<dbReference type="OrthoDB" id="427030at2759"/>
<gene>
    <name evidence="15" type="primary">LOC115810392</name>
</gene>
<feature type="domain" description="C2H2-type" evidence="13">
    <location>
        <begin position="157"/>
        <end position="184"/>
    </location>
</feature>
<dbReference type="GO" id="GO:0003700">
    <property type="term" value="F:DNA-binding transcription factor activity"/>
    <property type="evidence" value="ECO:0007669"/>
    <property type="project" value="TreeGrafter"/>
</dbReference>
<dbReference type="InParanoid" id="A0A6J2V797"/>
<dbReference type="GO" id="GO:0008270">
    <property type="term" value="F:zinc ion binding"/>
    <property type="evidence" value="ECO:0007669"/>
    <property type="project" value="UniProtKB-KW"/>
</dbReference>
<keyword evidence="9" id="KW-0804">Transcription</keyword>
<dbReference type="RefSeq" id="XP_030628184.1">
    <property type="nucleotide sequence ID" value="XM_030772324.1"/>
</dbReference>
<dbReference type="PANTHER" id="PTHR24404:SF111">
    <property type="entry name" value="GASTRULA ZINC FINGER PROTEIN XLCGF49.1-LIKE-RELATED"/>
    <property type="match status" value="1"/>
</dbReference>
<feature type="compositionally biased region" description="Basic and acidic residues" evidence="12">
    <location>
        <begin position="1"/>
        <end position="11"/>
    </location>
</feature>
<evidence type="ECO:0000256" key="12">
    <source>
        <dbReference type="SAM" id="MobiDB-lite"/>
    </source>
</evidence>
<evidence type="ECO:0000256" key="9">
    <source>
        <dbReference type="ARBA" id="ARBA00023163"/>
    </source>
</evidence>
<dbReference type="GO" id="GO:0005634">
    <property type="term" value="C:nucleus"/>
    <property type="evidence" value="ECO:0007669"/>
    <property type="project" value="UniProtKB-SubCell"/>
</dbReference>
<feature type="domain" description="C2H2-type" evidence="13">
    <location>
        <begin position="246"/>
        <end position="273"/>
    </location>
</feature>
<organism evidence="14 15">
    <name type="scientific">Chanos chanos</name>
    <name type="common">Milkfish</name>
    <name type="synonym">Mugil chanos</name>
    <dbReference type="NCBI Taxonomy" id="29144"/>
    <lineage>
        <taxon>Eukaryota</taxon>
        <taxon>Metazoa</taxon>
        <taxon>Chordata</taxon>
        <taxon>Craniata</taxon>
        <taxon>Vertebrata</taxon>
        <taxon>Euteleostomi</taxon>
        <taxon>Actinopterygii</taxon>
        <taxon>Neopterygii</taxon>
        <taxon>Teleostei</taxon>
        <taxon>Ostariophysi</taxon>
        <taxon>Gonorynchiformes</taxon>
        <taxon>Chanidae</taxon>
        <taxon>Chanos</taxon>
    </lineage>
</organism>
<keyword evidence="6" id="KW-0862">Zinc</keyword>
<dbReference type="AlphaFoldDB" id="A0A6J2V797"/>
<feature type="region of interest" description="Disordered" evidence="12">
    <location>
        <begin position="1"/>
        <end position="24"/>
    </location>
</feature>
<keyword evidence="5 11" id="KW-0863">Zinc-finger</keyword>
<dbReference type="FunFam" id="3.30.160.60:FF:000624">
    <property type="entry name" value="zinc finger protein 697"/>
    <property type="match status" value="1"/>
</dbReference>
<accession>A0A6J2V797</accession>
<sequence>MELKSEWRNLSESEWPGDGQTSAPQYEMKPFIKKEEPEFHFKQEQQEYFNHECLVLKTEPDPVEMRSEILVLSDVENPSNVRNFCRTLKYQVRFESKSDSKGEFVERKQNGRVLKTVKNKQSKVLDKKHVCELCGTAYVHKSYLRVHMRIHTGEKPYQCKICGKAFMRSDWLGIHIRAHNGQKQHKKKRFTCDQCGLKFPSPGVFESHLRRHTGERPYPCSLCGLRFVEVRAVKLHQRCHMEFRPYSCTDCGKSFSRADTLRKHQRIHSGEKPFQCSQCGKKFPYKYSWSVHLKTHSKPC</sequence>
<feature type="domain" description="C2H2-type" evidence="13">
    <location>
        <begin position="190"/>
        <end position="217"/>
    </location>
</feature>
<feature type="domain" description="C2H2-type" evidence="13">
    <location>
        <begin position="218"/>
        <end position="245"/>
    </location>
</feature>
<dbReference type="FunFam" id="3.30.160.60:FF:000100">
    <property type="entry name" value="Zinc finger 45-like"/>
    <property type="match status" value="1"/>
</dbReference>
<dbReference type="GO" id="GO:0000978">
    <property type="term" value="F:RNA polymerase II cis-regulatory region sequence-specific DNA binding"/>
    <property type="evidence" value="ECO:0007669"/>
    <property type="project" value="TreeGrafter"/>
</dbReference>
<dbReference type="PROSITE" id="PS00028">
    <property type="entry name" value="ZINC_FINGER_C2H2_1"/>
    <property type="match status" value="5"/>
</dbReference>
<dbReference type="Proteomes" id="UP000504632">
    <property type="component" value="Chromosome 4"/>
</dbReference>
<evidence type="ECO:0000256" key="2">
    <source>
        <dbReference type="ARBA" id="ARBA00006991"/>
    </source>
</evidence>
<dbReference type="InterPro" id="IPR013087">
    <property type="entry name" value="Znf_C2H2_type"/>
</dbReference>
<keyword evidence="3" id="KW-0479">Metal-binding</keyword>
<keyword evidence="8" id="KW-0238">DNA-binding</keyword>
<evidence type="ECO:0000256" key="11">
    <source>
        <dbReference type="PROSITE-ProRule" id="PRU00042"/>
    </source>
</evidence>
<dbReference type="GO" id="GO:0006357">
    <property type="term" value="P:regulation of transcription by RNA polymerase II"/>
    <property type="evidence" value="ECO:0007669"/>
    <property type="project" value="TreeGrafter"/>
</dbReference>
<evidence type="ECO:0000256" key="10">
    <source>
        <dbReference type="ARBA" id="ARBA00023242"/>
    </source>
</evidence>
<proteinExistence type="inferred from homology"/>
<evidence type="ECO:0000259" key="13">
    <source>
        <dbReference type="PROSITE" id="PS50157"/>
    </source>
</evidence>
<dbReference type="InterPro" id="IPR050589">
    <property type="entry name" value="Ikaros_C2H2-ZF"/>
</dbReference>
<feature type="domain" description="C2H2-type" evidence="13">
    <location>
        <begin position="274"/>
        <end position="300"/>
    </location>
</feature>
<reference evidence="15" key="1">
    <citation type="submission" date="2025-08" db="UniProtKB">
        <authorList>
            <consortium name="RefSeq"/>
        </authorList>
    </citation>
    <scope>IDENTIFICATION</scope>
</reference>
<name>A0A6J2V797_CHACN</name>
<evidence type="ECO:0000313" key="14">
    <source>
        <dbReference type="Proteomes" id="UP000504632"/>
    </source>
</evidence>
<evidence type="ECO:0000256" key="6">
    <source>
        <dbReference type="ARBA" id="ARBA00022833"/>
    </source>
</evidence>
<comment type="subcellular location">
    <subcellularLocation>
        <location evidence="1">Nucleus</location>
    </subcellularLocation>
</comment>
<dbReference type="Pfam" id="PF00096">
    <property type="entry name" value="zf-C2H2"/>
    <property type="match status" value="5"/>
</dbReference>
<dbReference type="SUPFAM" id="SSF57667">
    <property type="entry name" value="beta-beta-alpha zinc fingers"/>
    <property type="match status" value="3"/>
</dbReference>
<keyword evidence="14" id="KW-1185">Reference proteome</keyword>
<feature type="domain" description="C2H2-type" evidence="13">
    <location>
        <begin position="129"/>
        <end position="156"/>
    </location>
</feature>
<dbReference type="GeneID" id="115810392"/>
<evidence type="ECO:0000256" key="7">
    <source>
        <dbReference type="ARBA" id="ARBA00023015"/>
    </source>
</evidence>
<keyword evidence="4" id="KW-0677">Repeat</keyword>
<comment type="similarity">
    <text evidence="2">Belongs to the krueppel C2H2-type zinc-finger protein family.</text>
</comment>
<keyword evidence="10" id="KW-0539">Nucleus</keyword>
<evidence type="ECO:0000256" key="8">
    <source>
        <dbReference type="ARBA" id="ARBA00023125"/>
    </source>
</evidence>
<dbReference type="SMART" id="SM00355">
    <property type="entry name" value="ZnF_C2H2"/>
    <property type="match status" value="6"/>
</dbReference>
<dbReference type="PANTHER" id="PTHR24404">
    <property type="entry name" value="ZINC FINGER PROTEIN"/>
    <property type="match status" value="1"/>
</dbReference>
<dbReference type="FunFam" id="3.30.160.60:FF:002716">
    <property type="entry name" value="Zinc finger protein 212"/>
    <property type="match status" value="1"/>
</dbReference>
<keyword evidence="7" id="KW-0805">Transcription regulation</keyword>
<evidence type="ECO:0000256" key="1">
    <source>
        <dbReference type="ARBA" id="ARBA00004123"/>
    </source>
</evidence>
<evidence type="ECO:0000256" key="3">
    <source>
        <dbReference type="ARBA" id="ARBA00022723"/>
    </source>
</evidence>
<dbReference type="FunFam" id="3.30.160.60:FF:001370">
    <property type="entry name" value="Zinc finger protein"/>
    <property type="match status" value="2"/>
</dbReference>
<protein>
    <submittedName>
        <fullName evidence="15">Zinc finger protein 239-like</fullName>
    </submittedName>
</protein>
<evidence type="ECO:0000256" key="4">
    <source>
        <dbReference type="ARBA" id="ARBA00022737"/>
    </source>
</evidence>
<evidence type="ECO:0000256" key="5">
    <source>
        <dbReference type="ARBA" id="ARBA00022771"/>
    </source>
</evidence>
<dbReference type="PROSITE" id="PS50157">
    <property type="entry name" value="ZINC_FINGER_C2H2_2"/>
    <property type="match status" value="6"/>
</dbReference>
<dbReference type="Gene3D" id="3.30.160.60">
    <property type="entry name" value="Classic Zinc Finger"/>
    <property type="match status" value="6"/>
</dbReference>
<evidence type="ECO:0000313" key="15">
    <source>
        <dbReference type="RefSeq" id="XP_030628184.1"/>
    </source>
</evidence>